<gene>
    <name evidence="1" type="ORF">EUGRSUZ_E00251</name>
</gene>
<name>A0A059C1F4_EUCGR</name>
<dbReference type="FunCoup" id="A0A059C1F4">
    <property type="interactions" value="1263"/>
</dbReference>
<dbReference type="KEGG" id="egr:104443524"/>
<protein>
    <recommendedName>
        <fullName evidence="2">Protein SAMBA</fullName>
    </recommendedName>
</protein>
<dbReference type="InterPro" id="IPR037547">
    <property type="entry name" value="SAMBA"/>
</dbReference>
<dbReference type="EMBL" id="KK198757">
    <property type="protein sequence ID" value="KCW71750.1"/>
    <property type="molecule type" value="Genomic_DNA"/>
</dbReference>
<proteinExistence type="predicted"/>
<accession>A0A059C1F4</accession>
<dbReference type="STRING" id="71139.A0A059C1F4"/>
<organism evidence="1">
    <name type="scientific">Eucalyptus grandis</name>
    <name type="common">Flooded gum</name>
    <dbReference type="NCBI Taxonomy" id="71139"/>
    <lineage>
        <taxon>Eukaryota</taxon>
        <taxon>Viridiplantae</taxon>
        <taxon>Streptophyta</taxon>
        <taxon>Embryophyta</taxon>
        <taxon>Tracheophyta</taxon>
        <taxon>Spermatophyta</taxon>
        <taxon>Magnoliopsida</taxon>
        <taxon>eudicotyledons</taxon>
        <taxon>Gunneridae</taxon>
        <taxon>Pentapetalae</taxon>
        <taxon>rosids</taxon>
        <taxon>malvids</taxon>
        <taxon>Myrtales</taxon>
        <taxon>Myrtaceae</taxon>
        <taxon>Myrtoideae</taxon>
        <taxon>Eucalypteae</taxon>
        <taxon>Eucalyptus</taxon>
    </lineage>
</organism>
<evidence type="ECO:0008006" key="2">
    <source>
        <dbReference type="Google" id="ProtNLM"/>
    </source>
</evidence>
<dbReference type="OMA" id="WMFEGPR"/>
<dbReference type="PANTHER" id="PTHR37387">
    <property type="entry name" value="PROTEIN SAMBA"/>
    <property type="match status" value="1"/>
</dbReference>
<dbReference type="PANTHER" id="PTHR37387:SF1">
    <property type="entry name" value="PROTEIN SAMBA"/>
    <property type="match status" value="1"/>
</dbReference>
<dbReference type="AlphaFoldDB" id="A0A059C1F4"/>
<reference evidence="1" key="1">
    <citation type="submission" date="2013-07" db="EMBL/GenBank/DDBJ databases">
        <title>The genome of Eucalyptus grandis.</title>
        <authorList>
            <person name="Schmutz J."/>
            <person name="Hayes R."/>
            <person name="Myburg A."/>
            <person name="Tuskan G."/>
            <person name="Grattapaglia D."/>
            <person name="Rokhsar D.S."/>
        </authorList>
    </citation>
    <scope>NUCLEOTIDE SEQUENCE</scope>
    <source>
        <tissue evidence="1">Leaf extractions</tissue>
    </source>
</reference>
<dbReference type="EMBL" id="KK198757">
    <property type="protein sequence ID" value="KCW71749.1"/>
    <property type="molecule type" value="Genomic_DNA"/>
</dbReference>
<dbReference type="Gramene" id="KCW71749">
    <property type="protein sequence ID" value="KCW71749"/>
    <property type="gene ID" value="EUGRSUZ_E00251"/>
</dbReference>
<dbReference type="OrthoDB" id="1935166at2759"/>
<dbReference type="Gramene" id="KCW71750">
    <property type="protein sequence ID" value="KCW71750"/>
    <property type="gene ID" value="EUGRSUZ_E00251"/>
</dbReference>
<dbReference type="eggNOG" id="ENOG502S622">
    <property type="taxonomic scope" value="Eukaryota"/>
</dbReference>
<evidence type="ECO:0000313" key="1">
    <source>
        <dbReference type="EMBL" id="KCW71750.1"/>
    </source>
</evidence>
<dbReference type="GO" id="GO:0046621">
    <property type="term" value="P:negative regulation of organ growth"/>
    <property type="evidence" value="ECO:0007669"/>
    <property type="project" value="InterPro"/>
</dbReference>
<sequence>MNSSSSSPSRSSMSTAAAVFGGSAGNAALSVEEFAFPPDHMCLHDRKAEAMQVLKADLKAALEKEVKSMDEESWKFEGPRSRINLLSKPGGFLPRQMAITRHKDSTSAK</sequence>
<dbReference type="GO" id="GO:0010997">
    <property type="term" value="F:anaphase-promoting complex binding"/>
    <property type="evidence" value="ECO:0007669"/>
    <property type="project" value="InterPro"/>
</dbReference>